<dbReference type="WBParaSite" id="PgR053_g022_t01">
    <property type="protein sequence ID" value="PgR053_g022_t01"/>
    <property type="gene ID" value="PgR053_g022"/>
</dbReference>
<evidence type="ECO:0000313" key="2">
    <source>
        <dbReference type="Proteomes" id="UP000887569"/>
    </source>
</evidence>
<organism evidence="2 3">
    <name type="scientific">Parascaris univalens</name>
    <name type="common">Nematode worm</name>
    <dbReference type="NCBI Taxonomy" id="6257"/>
    <lineage>
        <taxon>Eukaryota</taxon>
        <taxon>Metazoa</taxon>
        <taxon>Ecdysozoa</taxon>
        <taxon>Nematoda</taxon>
        <taxon>Chromadorea</taxon>
        <taxon>Rhabditida</taxon>
        <taxon>Spirurina</taxon>
        <taxon>Ascaridomorpha</taxon>
        <taxon>Ascaridoidea</taxon>
        <taxon>Ascarididae</taxon>
        <taxon>Parascaris</taxon>
    </lineage>
</organism>
<name>A0A915BQT4_PARUN</name>
<sequence length="89" mass="10516">MRKFFLLCSLIFEGICRIHLSLTVNHRKISFFKNFPVESYHKKWHWTNPVRSAFTDCRSSLDVVVSLSLEFDSSISLTYYDRSITAQCF</sequence>
<accession>A0A915BQT4</accession>
<keyword evidence="1" id="KW-0732">Signal</keyword>
<feature type="signal peptide" evidence="1">
    <location>
        <begin position="1"/>
        <end position="21"/>
    </location>
</feature>
<evidence type="ECO:0000313" key="3">
    <source>
        <dbReference type="WBParaSite" id="PgR053_g022_t01"/>
    </source>
</evidence>
<protein>
    <submittedName>
        <fullName evidence="3">Secreted protein</fullName>
    </submittedName>
</protein>
<dbReference type="Proteomes" id="UP000887569">
    <property type="component" value="Unplaced"/>
</dbReference>
<dbReference type="AlphaFoldDB" id="A0A915BQT4"/>
<proteinExistence type="predicted"/>
<reference evidence="3" key="1">
    <citation type="submission" date="2022-11" db="UniProtKB">
        <authorList>
            <consortium name="WormBaseParasite"/>
        </authorList>
    </citation>
    <scope>IDENTIFICATION</scope>
</reference>
<evidence type="ECO:0000256" key="1">
    <source>
        <dbReference type="SAM" id="SignalP"/>
    </source>
</evidence>
<keyword evidence="2" id="KW-1185">Reference proteome</keyword>
<feature type="chain" id="PRO_5036825288" evidence="1">
    <location>
        <begin position="22"/>
        <end position="89"/>
    </location>
</feature>